<dbReference type="RefSeq" id="XP_028153028.1">
    <property type="nucleotide sequence ID" value="XM_028297227.1"/>
</dbReference>
<protein>
    <submittedName>
        <fullName evidence="1">Uncharacterized protein LOC114346491</fullName>
    </submittedName>
</protein>
<reference evidence="1" key="1">
    <citation type="submission" date="2025-08" db="UniProtKB">
        <authorList>
            <consortium name="RefSeq"/>
        </authorList>
    </citation>
    <scope>IDENTIFICATION</scope>
    <source>
        <tissue evidence="1">Whole insect</tissue>
    </source>
</reference>
<dbReference type="PANTHER" id="PTHR33939:SF1">
    <property type="entry name" value="DUF4371 DOMAIN-CONTAINING PROTEIN"/>
    <property type="match status" value="1"/>
</dbReference>
<dbReference type="InterPro" id="IPR036397">
    <property type="entry name" value="RNaseH_sf"/>
</dbReference>
<evidence type="ECO:0000313" key="1">
    <source>
        <dbReference type="RefSeq" id="XP_028153028.1"/>
    </source>
</evidence>
<sequence length="241" mass="28127">MSAVYNAVKNELNFQGKLSSFRKVVKKLGFKWQKTNDNRKILMEKSHIRAKRTEYLKKIKKYRAECYDVIYTDETYLHSSHTTSKSWDDGTSKCLKSPVAKGQWLIIVHAGGEKGFVPNGLLIFKSGQRTGDYHNDMNHENFIRWLQEKLIPNLQHKTALVLDNASYHNVACEAAPTSSWKKMDIQRWLTERCIYFAVTDTKPELYEKIKLNKPAHKQYVVDTIMAKQDTLYYVFLHTTLN</sequence>
<accession>A0A6P7H5N0</accession>
<organism evidence="1">
    <name type="scientific">Diabrotica virgifera virgifera</name>
    <name type="common">western corn rootworm</name>
    <dbReference type="NCBI Taxonomy" id="50390"/>
    <lineage>
        <taxon>Eukaryota</taxon>
        <taxon>Metazoa</taxon>
        <taxon>Ecdysozoa</taxon>
        <taxon>Arthropoda</taxon>
        <taxon>Hexapoda</taxon>
        <taxon>Insecta</taxon>
        <taxon>Pterygota</taxon>
        <taxon>Neoptera</taxon>
        <taxon>Endopterygota</taxon>
        <taxon>Coleoptera</taxon>
        <taxon>Polyphaga</taxon>
        <taxon>Cucujiformia</taxon>
        <taxon>Chrysomeloidea</taxon>
        <taxon>Chrysomelidae</taxon>
        <taxon>Galerucinae</taxon>
        <taxon>Diabroticina</taxon>
        <taxon>Diabroticites</taxon>
        <taxon>Diabrotica</taxon>
    </lineage>
</organism>
<name>A0A6P7H5N0_DIAVI</name>
<dbReference type="AlphaFoldDB" id="A0A6P7H5N0"/>
<proteinExistence type="predicted"/>
<dbReference type="InParanoid" id="A0A6P7H5N0"/>
<dbReference type="Gene3D" id="3.30.420.10">
    <property type="entry name" value="Ribonuclease H-like superfamily/Ribonuclease H"/>
    <property type="match status" value="1"/>
</dbReference>
<dbReference type="PANTHER" id="PTHR33939">
    <property type="entry name" value="PROTEIN CBG22215"/>
    <property type="match status" value="1"/>
</dbReference>
<gene>
    <name evidence="1" type="primary">LOC114346491</name>
</gene>
<dbReference type="GO" id="GO:0003676">
    <property type="term" value="F:nucleic acid binding"/>
    <property type="evidence" value="ECO:0007669"/>
    <property type="project" value="InterPro"/>
</dbReference>